<dbReference type="GO" id="GO:0008168">
    <property type="term" value="F:methyltransferase activity"/>
    <property type="evidence" value="ECO:0007669"/>
    <property type="project" value="UniProtKB-KW"/>
</dbReference>
<dbReference type="NCBIfam" id="TIGR04325">
    <property type="entry name" value="MTase_LIC12133"/>
    <property type="match status" value="1"/>
</dbReference>
<organism evidence="1 2">
    <name type="scientific">Tepidimonas sediminis</name>
    <dbReference type="NCBI Taxonomy" id="2588941"/>
    <lineage>
        <taxon>Bacteria</taxon>
        <taxon>Pseudomonadati</taxon>
        <taxon>Pseudomonadota</taxon>
        <taxon>Betaproteobacteria</taxon>
        <taxon>Burkholderiales</taxon>
        <taxon>Tepidimonas</taxon>
    </lineage>
</organism>
<dbReference type="InterPro" id="IPR029063">
    <property type="entry name" value="SAM-dependent_MTases_sf"/>
</dbReference>
<dbReference type="RefSeq" id="WP_143896819.1">
    <property type="nucleotide sequence ID" value="NZ_VJND01000021.1"/>
</dbReference>
<dbReference type="OrthoDB" id="118271at2"/>
<dbReference type="AlphaFoldDB" id="A0A554WGR6"/>
<name>A0A554WGR6_9BURK</name>
<sequence>MGLKNLIKDWMPPALMRVVQYTRKSGIRFEGDYPTWEAAAAQCTGYDSEHILAKVLDATLKVKRGEAAYERDSVIFDEIQYSWPVTAALMWAAAQNGGRLDVLDFGGALGSSYFQNYVFLVRLPQVRWAVVEQPHYVSVGRQYIQDDRLKFYDDIDTCLAVMRPSVILLSAVLQYLPNPMSIFKKIKEFGPEVVVIDRTPFWVNDGRPASVMVQYVPPSIYPASYPCWFFNYRETLVALSEIGYKKVEEFESLDKLTQLAEWRGLIATRRD</sequence>
<keyword evidence="1" id="KW-0808">Transferase</keyword>
<dbReference type="GO" id="GO:0032259">
    <property type="term" value="P:methylation"/>
    <property type="evidence" value="ECO:0007669"/>
    <property type="project" value="UniProtKB-KW"/>
</dbReference>
<keyword evidence="1" id="KW-0489">Methyltransferase</keyword>
<evidence type="ECO:0000313" key="1">
    <source>
        <dbReference type="EMBL" id="TSE22739.1"/>
    </source>
</evidence>
<proteinExistence type="predicted"/>
<accession>A0A554WGR6</accession>
<keyword evidence="2" id="KW-1185">Reference proteome</keyword>
<gene>
    <name evidence="1" type="ORF">Tsedi_02323</name>
</gene>
<protein>
    <submittedName>
        <fullName evidence="1">Putative methyltransferase</fullName>
    </submittedName>
</protein>
<reference evidence="1 2" key="1">
    <citation type="submission" date="2019-07" db="EMBL/GenBank/DDBJ databases">
        <title>Tepidimonas sediminis YIM 72259 draft genome.</title>
        <authorList>
            <person name="Da Costa M.S."/>
            <person name="Froufe H.J.C."/>
            <person name="Egas C."/>
            <person name="Albuquerque L."/>
        </authorList>
    </citation>
    <scope>NUCLEOTIDE SEQUENCE [LARGE SCALE GENOMIC DNA]</scope>
    <source>
        <strain evidence="1 2">YIM 72259</strain>
    </source>
</reference>
<dbReference type="SUPFAM" id="SSF53335">
    <property type="entry name" value="S-adenosyl-L-methionine-dependent methyltransferases"/>
    <property type="match status" value="1"/>
</dbReference>
<dbReference type="InterPro" id="IPR027612">
    <property type="entry name" value="Put_MTase_LIC12133"/>
</dbReference>
<dbReference type="EMBL" id="VJND01000021">
    <property type="protein sequence ID" value="TSE22739.1"/>
    <property type="molecule type" value="Genomic_DNA"/>
</dbReference>
<evidence type="ECO:0000313" key="2">
    <source>
        <dbReference type="Proteomes" id="UP000320225"/>
    </source>
</evidence>
<dbReference type="Proteomes" id="UP000320225">
    <property type="component" value="Unassembled WGS sequence"/>
</dbReference>
<comment type="caution">
    <text evidence="1">The sequence shown here is derived from an EMBL/GenBank/DDBJ whole genome shotgun (WGS) entry which is preliminary data.</text>
</comment>